<feature type="domain" description="SIS" evidence="2">
    <location>
        <begin position="26"/>
        <end position="161"/>
    </location>
</feature>
<dbReference type="EMBL" id="JXBY01000025">
    <property type="protein sequence ID" value="KJY54494.1"/>
    <property type="molecule type" value="Genomic_DNA"/>
</dbReference>
<dbReference type="GO" id="GO:0016853">
    <property type="term" value="F:isomerase activity"/>
    <property type="evidence" value="ECO:0007669"/>
    <property type="project" value="UniProtKB-KW"/>
</dbReference>
<protein>
    <recommendedName>
        <fullName evidence="1">Fructosamine deglycase</fullName>
        <ecNumber evidence="1">3.5.-.-</ecNumber>
    </recommendedName>
</protein>
<evidence type="ECO:0000313" key="3">
    <source>
        <dbReference type="EMBL" id="KJY54494.1"/>
    </source>
</evidence>
<dbReference type="GO" id="GO:0006002">
    <property type="term" value="P:fructose 6-phosphate metabolic process"/>
    <property type="evidence" value="ECO:0007669"/>
    <property type="project" value="TreeGrafter"/>
</dbReference>
<dbReference type="AlphaFoldDB" id="A0A0F4L8A7"/>
<accession>A0A0F4L8A7</accession>
<reference evidence="3 4" key="1">
    <citation type="submission" date="2014-12" db="EMBL/GenBank/DDBJ databases">
        <title>Comparative genomics of the lactic acid bacteria isolated from the honey bee gut.</title>
        <authorList>
            <person name="Ellegaard K.M."/>
            <person name="Tamarit D."/>
            <person name="Javelind E."/>
            <person name="Olofsson T."/>
            <person name="Andersson S.G."/>
            <person name="Vasquez A."/>
        </authorList>
    </citation>
    <scope>NUCLEOTIDE SEQUENCE [LARGE SCALE GENOMIC DNA]</scope>
    <source>
        <strain evidence="3 4">Biut2</strain>
    </source>
</reference>
<dbReference type="GO" id="GO:0097367">
    <property type="term" value="F:carbohydrate derivative binding"/>
    <property type="evidence" value="ECO:0007669"/>
    <property type="project" value="InterPro"/>
</dbReference>
<comment type="function">
    <text evidence="1">Catalyzes the conversion of a range of fructosamine 6-phosphates to glucose 6-phosphate and a free amino acid.</text>
</comment>
<dbReference type="GO" id="GO:0004360">
    <property type="term" value="F:glutamine-fructose-6-phosphate transaminase (isomerizing) activity"/>
    <property type="evidence" value="ECO:0007669"/>
    <property type="project" value="TreeGrafter"/>
</dbReference>
<dbReference type="PROSITE" id="PS51464">
    <property type="entry name" value="SIS"/>
    <property type="match status" value="1"/>
</dbReference>
<evidence type="ECO:0000259" key="2">
    <source>
        <dbReference type="PROSITE" id="PS51464"/>
    </source>
</evidence>
<dbReference type="RefSeq" id="WP_045928506.1">
    <property type="nucleotide sequence ID" value="NZ_JBHSZS010000026.1"/>
</dbReference>
<dbReference type="PATRIC" id="fig|1218493.3.peg.1586"/>
<dbReference type="EC" id="3.5.-.-" evidence="1"/>
<dbReference type="OrthoDB" id="9782098at2"/>
<dbReference type="InterPro" id="IPR046348">
    <property type="entry name" value="SIS_dom_sf"/>
</dbReference>
<dbReference type="InterPro" id="IPR024713">
    <property type="entry name" value="Fructosamine_deglycase_FrlB"/>
</dbReference>
<dbReference type="Pfam" id="PF01380">
    <property type="entry name" value="SIS"/>
    <property type="match status" value="1"/>
</dbReference>
<dbReference type="GO" id="GO:0016787">
    <property type="term" value="F:hydrolase activity"/>
    <property type="evidence" value="ECO:0007669"/>
    <property type="project" value="UniProtKB-KW"/>
</dbReference>
<dbReference type="GO" id="GO:0006047">
    <property type="term" value="P:UDP-N-acetylglucosamine metabolic process"/>
    <property type="evidence" value="ECO:0007669"/>
    <property type="project" value="TreeGrafter"/>
</dbReference>
<evidence type="ECO:0000256" key="1">
    <source>
        <dbReference type="PIRNR" id="PIRNR009290"/>
    </source>
</evidence>
<organism evidence="3 4">
    <name type="scientific">Lactobacillus kullabergensis</name>
    <dbReference type="NCBI Taxonomy" id="1218493"/>
    <lineage>
        <taxon>Bacteria</taxon>
        <taxon>Bacillati</taxon>
        <taxon>Bacillota</taxon>
        <taxon>Bacilli</taxon>
        <taxon>Lactobacillales</taxon>
        <taxon>Lactobacillaceae</taxon>
        <taxon>Lactobacillus</taxon>
    </lineage>
</organism>
<dbReference type="Gene3D" id="3.40.50.10490">
    <property type="entry name" value="Glucose-6-phosphate isomerase like protein, domain 1"/>
    <property type="match status" value="2"/>
</dbReference>
<dbReference type="GO" id="GO:0006487">
    <property type="term" value="P:protein N-linked glycosylation"/>
    <property type="evidence" value="ECO:0007669"/>
    <property type="project" value="TreeGrafter"/>
</dbReference>
<comment type="caution">
    <text evidence="3">The sequence shown here is derived from an EMBL/GenBank/DDBJ whole genome shotgun (WGS) entry which is preliminary data.</text>
</comment>
<dbReference type="HOGENOM" id="CLU_012520_3_0_9"/>
<dbReference type="STRING" id="1218493.JF76_15140"/>
<proteinExistence type="predicted"/>
<sequence>MFNFDKNRFLKTQTGAVNQKDNINTVIDELLPEIDNIFFIGSGGVGILFDSTIEFARTRSAFPFQRVLAAEFIASPNKTFSSKSLVVIPSLSGTTKETLELVDFCNKKHVKTLALVGSPNTPLEKEATYTVYNDVLDDTSSESYYLQGLMIVLRVMLKKGEITTEKYDSYFQDFAKLPGELLKVKQQAEPMAKEFAQKFQDTPYHIITGAGDSFTEAYYYGMCILEEMQWIKTRPVQAADFFHGTLELVEKGVSVIVFEGEDFSRPIVDRVRHFLPEVTDTITVIDTKDYQMDISNETRKIISPIVLATILERVSAYLSDQRKHPLTVRRYYKRIPY</sequence>
<dbReference type="SUPFAM" id="SSF53697">
    <property type="entry name" value="SIS domain"/>
    <property type="match status" value="1"/>
</dbReference>
<dbReference type="PANTHER" id="PTHR10937:SF14">
    <property type="entry name" value="FRUCTOSELYSINE 6-PHOSPHATE DEGLYCASE"/>
    <property type="match status" value="1"/>
</dbReference>
<keyword evidence="1" id="KW-0378">Hydrolase</keyword>
<dbReference type="PANTHER" id="PTHR10937">
    <property type="entry name" value="GLUCOSAMINE--FRUCTOSE-6-PHOSPHATE AMINOTRANSFERASE, ISOMERIZING"/>
    <property type="match status" value="1"/>
</dbReference>
<dbReference type="InterPro" id="IPR001347">
    <property type="entry name" value="SIS_dom"/>
</dbReference>
<dbReference type="Proteomes" id="UP000033533">
    <property type="component" value="Unassembled WGS sequence"/>
</dbReference>
<evidence type="ECO:0000313" key="4">
    <source>
        <dbReference type="Proteomes" id="UP000033533"/>
    </source>
</evidence>
<gene>
    <name evidence="3" type="ORF">JF76_15140</name>
</gene>
<keyword evidence="1" id="KW-0119">Carbohydrate metabolism</keyword>
<dbReference type="PIRSF" id="PIRSF009290">
    <property type="entry name" value="FrlB"/>
    <property type="match status" value="1"/>
</dbReference>
<keyword evidence="3" id="KW-0413">Isomerase</keyword>
<name>A0A0F4L8A7_9LACO</name>
<comment type="subunit">
    <text evidence="1">Homooctamer.</text>
</comment>